<feature type="compositionally biased region" description="Basic and acidic residues" evidence="1">
    <location>
        <begin position="73"/>
        <end position="83"/>
    </location>
</feature>
<evidence type="ECO:0000256" key="1">
    <source>
        <dbReference type="SAM" id="MobiDB-lite"/>
    </source>
</evidence>
<proteinExistence type="predicted"/>
<gene>
    <name evidence="2" type="primary">Acey_s0487.g2345</name>
    <name evidence="2" type="ORF">Y032_0487g2345</name>
</gene>
<dbReference type="OrthoDB" id="5874903at2759"/>
<dbReference type="EMBL" id="JARK01000087">
    <property type="protein sequence ID" value="EYC43621.1"/>
    <property type="molecule type" value="Genomic_DNA"/>
</dbReference>
<dbReference type="Proteomes" id="UP000024635">
    <property type="component" value="Unassembled WGS sequence"/>
</dbReference>
<dbReference type="AlphaFoldDB" id="A0A016WVL2"/>
<organism evidence="2 3">
    <name type="scientific">Ancylostoma ceylanicum</name>
    <dbReference type="NCBI Taxonomy" id="53326"/>
    <lineage>
        <taxon>Eukaryota</taxon>
        <taxon>Metazoa</taxon>
        <taxon>Ecdysozoa</taxon>
        <taxon>Nematoda</taxon>
        <taxon>Chromadorea</taxon>
        <taxon>Rhabditida</taxon>
        <taxon>Rhabditina</taxon>
        <taxon>Rhabditomorpha</taxon>
        <taxon>Strongyloidea</taxon>
        <taxon>Ancylostomatidae</taxon>
        <taxon>Ancylostomatinae</taxon>
        <taxon>Ancylostoma</taxon>
    </lineage>
</organism>
<evidence type="ECO:0000313" key="2">
    <source>
        <dbReference type="EMBL" id="EYC43621.1"/>
    </source>
</evidence>
<sequence>MYFRFQAIVRSRSRETAKEARGVFTDLPAQLSPSTRDVVAAAKETTKITAAVTAAAQKKQEASPQEPSETSAVEEKMNEIGTN</sequence>
<comment type="caution">
    <text evidence="2">The sequence shown here is derived from an EMBL/GenBank/DDBJ whole genome shotgun (WGS) entry which is preliminary data.</text>
</comment>
<feature type="region of interest" description="Disordered" evidence="1">
    <location>
        <begin position="57"/>
        <end position="83"/>
    </location>
</feature>
<keyword evidence="3" id="KW-1185">Reference proteome</keyword>
<reference evidence="3" key="1">
    <citation type="journal article" date="2015" name="Nat. Genet.">
        <title>The genome and transcriptome of the zoonotic hookworm Ancylostoma ceylanicum identify infection-specific gene families.</title>
        <authorList>
            <person name="Schwarz E.M."/>
            <person name="Hu Y."/>
            <person name="Antoshechkin I."/>
            <person name="Miller M.M."/>
            <person name="Sternberg P.W."/>
            <person name="Aroian R.V."/>
        </authorList>
    </citation>
    <scope>NUCLEOTIDE SEQUENCE</scope>
    <source>
        <strain evidence="3">HY135</strain>
    </source>
</reference>
<evidence type="ECO:0000313" key="3">
    <source>
        <dbReference type="Proteomes" id="UP000024635"/>
    </source>
</evidence>
<accession>A0A016WVL2</accession>
<protein>
    <submittedName>
        <fullName evidence="2">Uncharacterized protein</fullName>
    </submittedName>
</protein>
<name>A0A016WVL2_9BILA</name>